<accession>A0A4Y3VWW3</accession>
<gene>
    <name evidence="1" type="ORF">SSP24_83730</name>
</gene>
<keyword evidence="2" id="KW-1185">Reference proteome</keyword>
<dbReference type="Proteomes" id="UP000317881">
    <property type="component" value="Unassembled WGS sequence"/>
</dbReference>
<proteinExistence type="predicted"/>
<dbReference type="AlphaFoldDB" id="A0A4Y3VWW3"/>
<comment type="caution">
    <text evidence="1">The sequence shown here is derived from an EMBL/GenBank/DDBJ whole genome shotgun (WGS) entry which is preliminary data.</text>
</comment>
<reference evidence="1 2" key="1">
    <citation type="submission" date="2019-06" db="EMBL/GenBank/DDBJ databases">
        <title>Whole genome shotgun sequence of Streptomyces spinoverrucosus NBRC 14228.</title>
        <authorList>
            <person name="Hosoyama A."/>
            <person name="Uohara A."/>
            <person name="Ohji S."/>
            <person name="Ichikawa N."/>
        </authorList>
    </citation>
    <scope>NUCLEOTIDE SEQUENCE [LARGE SCALE GENOMIC DNA]</scope>
    <source>
        <strain evidence="1 2">NBRC 14228</strain>
    </source>
</reference>
<organism evidence="1 2">
    <name type="scientific">Streptomyces spinoverrucosus</name>
    <dbReference type="NCBI Taxonomy" id="284043"/>
    <lineage>
        <taxon>Bacteria</taxon>
        <taxon>Bacillati</taxon>
        <taxon>Actinomycetota</taxon>
        <taxon>Actinomycetes</taxon>
        <taxon>Kitasatosporales</taxon>
        <taxon>Streptomycetaceae</taxon>
        <taxon>Streptomyces</taxon>
    </lineage>
</organism>
<protein>
    <submittedName>
        <fullName evidence="1">Uncharacterized protein</fullName>
    </submittedName>
</protein>
<sequence length="49" mass="5434">MGGHMRHLPCLYHDGMKPPQMRYVGSSGTHATIDVGWGRCTLQDDPADH</sequence>
<evidence type="ECO:0000313" key="1">
    <source>
        <dbReference type="EMBL" id="GEC10718.1"/>
    </source>
</evidence>
<dbReference type="EMBL" id="BJND01000145">
    <property type="protein sequence ID" value="GEC10718.1"/>
    <property type="molecule type" value="Genomic_DNA"/>
</dbReference>
<evidence type="ECO:0000313" key="2">
    <source>
        <dbReference type="Proteomes" id="UP000317881"/>
    </source>
</evidence>
<name>A0A4Y3VWW3_9ACTN</name>